<dbReference type="AlphaFoldDB" id="A0A9P8PF60"/>
<keyword evidence="3" id="KW-0032">Aminotransferase</keyword>
<keyword evidence="4" id="KW-0808">Transferase</keyword>
<dbReference type="GO" id="GO:0019878">
    <property type="term" value="P:lysine biosynthetic process via aminoadipic acid"/>
    <property type="evidence" value="ECO:0007669"/>
    <property type="project" value="TreeGrafter"/>
</dbReference>
<dbReference type="InterPro" id="IPR050859">
    <property type="entry name" value="Class-I_PLP-dep_aminotransf"/>
</dbReference>
<dbReference type="CDD" id="cd00609">
    <property type="entry name" value="AAT_like"/>
    <property type="match status" value="1"/>
</dbReference>
<accession>A0A9P8PF60</accession>
<dbReference type="SUPFAM" id="SSF53383">
    <property type="entry name" value="PLP-dependent transferases"/>
    <property type="match status" value="1"/>
</dbReference>
<evidence type="ECO:0000256" key="2">
    <source>
        <dbReference type="ARBA" id="ARBA00007441"/>
    </source>
</evidence>
<dbReference type="GO" id="GO:0008793">
    <property type="term" value="F:aromatic-amino-acid transaminase activity"/>
    <property type="evidence" value="ECO:0007669"/>
    <property type="project" value="TreeGrafter"/>
</dbReference>
<organism evidence="7 8">
    <name type="scientific">Ogataea polymorpha</name>
    <dbReference type="NCBI Taxonomy" id="460523"/>
    <lineage>
        <taxon>Eukaryota</taxon>
        <taxon>Fungi</taxon>
        <taxon>Dikarya</taxon>
        <taxon>Ascomycota</taxon>
        <taxon>Saccharomycotina</taxon>
        <taxon>Pichiomycetes</taxon>
        <taxon>Pichiales</taxon>
        <taxon>Pichiaceae</taxon>
        <taxon>Ogataea</taxon>
    </lineage>
</organism>
<dbReference type="EMBL" id="JAEUBD010000983">
    <property type="protein sequence ID" value="KAH3670152.1"/>
    <property type="molecule type" value="Genomic_DNA"/>
</dbReference>
<dbReference type="InterPro" id="IPR004839">
    <property type="entry name" value="Aminotransferase_I/II_large"/>
</dbReference>
<gene>
    <name evidence="7" type="ORF">OGATHE_002965</name>
</gene>
<comment type="caution">
    <text evidence="7">The sequence shown here is derived from an EMBL/GenBank/DDBJ whole genome shotgun (WGS) entry which is preliminary data.</text>
</comment>
<evidence type="ECO:0000256" key="1">
    <source>
        <dbReference type="ARBA" id="ARBA00001933"/>
    </source>
</evidence>
<dbReference type="OrthoDB" id="691673at2759"/>
<dbReference type="InterPro" id="IPR015421">
    <property type="entry name" value="PyrdxlP-dep_Trfase_major"/>
</dbReference>
<protein>
    <recommendedName>
        <fullName evidence="6">Aminotransferase class I/classII large domain-containing protein</fullName>
    </recommendedName>
</protein>
<feature type="domain" description="Aminotransferase class I/classII large" evidence="6">
    <location>
        <begin position="89"/>
        <end position="422"/>
    </location>
</feature>
<comment type="similarity">
    <text evidence="2">Belongs to the class-I pyridoxal-phosphate-dependent aminotransferase family.</text>
</comment>
<comment type="cofactor">
    <cofactor evidence="1">
        <name>pyridoxal 5'-phosphate</name>
        <dbReference type="ChEBI" id="CHEBI:597326"/>
    </cofactor>
</comment>
<sequence length="439" mass="50178">MTVDWSKYLSHEATLREPSVMKMMGRFGKIISLGAGLPHPDCFPLKSVSFDFLSPKTGFTSTEKVDVPDNELLYEALQYTSGRGTSYFDEFSKKHIETYHKPLYNDWDIVVTAGATQSLDAVLRLLCDPNEDTILSEEFTYPAFLETCSPMRLKVFPVKVDEHGVCPKDLDKLLANWSGPHKKPKIIYTMPVGQNPLGITMSLQRRGEFYEVCRKHDLIIVEDDPYYHLQLDYEEKLPSLLKFDIDGRVIRFDSFSKIMTPGARCSIVTANKVFVDKLVVHNEVSIHSSAAPSQLILHELLKTWETQGFEKWVEHLCKHYKKRRALLNSAFEKFLPKDLCSWNLPDSGMFLWVEVKQEAFAKPENIPASQWATELENMIFDANIDKGVLLAKGHWFMVDQTLQKVGFRATYAFAEEEELVEASQRFGEALRSVNAKLAT</sequence>
<dbReference type="Gene3D" id="3.40.640.10">
    <property type="entry name" value="Type I PLP-dependent aspartate aminotransferase-like (Major domain)"/>
    <property type="match status" value="1"/>
</dbReference>
<keyword evidence="5" id="KW-0663">Pyridoxal phosphate</keyword>
<dbReference type="GO" id="GO:0006571">
    <property type="term" value="P:tyrosine biosynthetic process"/>
    <property type="evidence" value="ECO:0007669"/>
    <property type="project" value="TreeGrafter"/>
</dbReference>
<dbReference type="GO" id="GO:0047536">
    <property type="term" value="F:2-aminoadipate transaminase activity"/>
    <property type="evidence" value="ECO:0007669"/>
    <property type="project" value="TreeGrafter"/>
</dbReference>
<evidence type="ECO:0000313" key="8">
    <source>
        <dbReference type="Proteomes" id="UP000788993"/>
    </source>
</evidence>
<evidence type="ECO:0000259" key="6">
    <source>
        <dbReference type="Pfam" id="PF00155"/>
    </source>
</evidence>
<evidence type="ECO:0000256" key="3">
    <source>
        <dbReference type="ARBA" id="ARBA00022576"/>
    </source>
</evidence>
<keyword evidence="8" id="KW-1185">Reference proteome</keyword>
<evidence type="ECO:0000313" key="7">
    <source>
        <dbReference type="EMBL" id="KAH3670152.1"/>
    </source>
</evidence>
<name>A0A9P8PF60_9ASCO</name>
<dbReference type="PANTHER" id="PTHR42790:SF21">
    <property type="entry name" value="AROMATIC_AMINOADIPATE AMINOTRANSFERASE 1"/>
    <property type="match status" value="1"/>
</dbReference>
<proteinExistence type="inferred from homology"/>
<dbReference type="Proteomes" id="UP000788993">
    <property type="component" value="Unassembled WGS sequence"/>
</dbReference>
<dbReference type="GO" id="GO:0030170">
    <property type="term" value="F:pyridoxal phosphate binding"/>
    <property type="evidence" value="ECO:0007669"/>
    <property type="project" value="InterPro"/>
</dbReference>
<dbReference type="InterPro" id="IPR015424">
    <property type="entry name" value="PyrdxlP-dep_Trfase"/>
</dbReference>
<evidence type="ECO:0000256" key="4">
    <source>
        <dbReference type="ARBA" id="ARBA00022679"/>
    </source>
</evidence>
<dbReference type="PANTHER" id="PTHR42790">
    <property type="entry name" value="AMINOTRANSFERASE"/>
    <property type="match status" value="1"/>
</dbReference>
<reference evidence="7" key="2">
    <citation type="submission" date="2021-01" db="EMBL/GenBank/DDBJ databases">
        <authorList>
            <person name="Schikora-Tamarit M.A."/>
        </authorList>
    </citation>
    <scope>NUCLEOTIDE SEQUENCE</scope>
    <source>
        <strain evidence="7">NCAIM Y.01608</strain>
    </source>
</reference>
<evidence type="ECO:0000256" key="5">
    <source>
        <dbReference type="ARBA" id="ARBA00022898"/>
    </source>
</evidence>
<reference evidence="7" key="1">
    <citation type="journal article" date="2021" name="Open Biol.">
        <title>Shared evolutionary footprints suggest mitochondrial oxidative damage underlies multiple complex I losses in fungi.</title>
        <authorList>
            <person name="Schikora-Tamarit M.A."/>
            <person name="Marcet-Houben M."/>
            <person name="Nosek J."/>
            <person name="Gabaldon T."/>
        </authorList>
    </citation>
    <scope>NUCLEOTIDE SEQUENCE</scope>
    <source>
        <strain evidence="7">NCAIM Y.01608</strain>
    </source>
</reference>
<dbReference type="Pfam" id="PF00155">
    <property type="entry name" value="Aminotran_1_2"/>
    <property type="match status" value="1"/>
</dbReference>
<dbReference type="GO" id="GO:0009074">
    <property type="term" value="P:aromatic amino acid family catabolic process"/>
    <property type="evidence" value="ECO:0007669"/>
    <property type="project" value="TreeGrafter"/>
</dbReference>